<keyword evidence="3" id="KW-1185">Reference proteome</keyword>
<feature type="compositionally biased region" description="Polar residues" evidence="1">
    <location>
        <begin position="1"/>
        <end position="13"/>
    </location>
</feature>
<evidence type="ECO:0000313" key="2">
    <source>
        <dbReference type="EMBL" id="KAI5350194.1"/>
    </source>
</evidence>
<sequence>MTRALSFSNSSQVLPPDAAVSPETGEEAAGVVRTSPPSISLLRPPIRTSELLLPLSAIPPFSHSHGVTPQFKGTFYLAFMESIGSFDPIDPTVGLSLHPYTPYQKFTSIKREQRLHRNTNMEDANKVLD</sequence>
<reference evidence="2 3" key="1">
    <citation type="journal article" date="2022" name="G3 (Bethesda)">
        <title>Whole-genome sequence and methylome profiling of the almond [Prunus dulcis (Mill.) D.A. Webb] cultivar 'Nonpareil'.</title>
        <authorList>
            <person name="D'Amico-Willman K.M."/>
            <person name="Ouma W.Z."/>
            <person name="Meulia T."/>
            <person name="Sideli G.M."/>
            <person name="Gradziel T.M."/>
            <person name="Fresnedo-Ramirez J."/>
        </authorList>
    </citation>
    <scope>NUCLEOTIDE SEQUENCE [LARGE SCALE GENOMIC DNA]</scope>
    <source>
        <strain evidence="2">Clone GOH B32 T37-40</strain>
    </source>
</reference>
<comment type="caution">
    <text evidence="2">The sequence shown here is derived from an EMBL/GenBank/DDBJ whole genome shotgun (WGS) entry which is preliminary data.</text>
</comment>
<evidence type="ECO:0000313" key="3">
    <source>
        <dbReference type="Proteomes" id="UP001054821"/>
    </source>
</evidence>
<dbReference type="EMBL" id="JAJFAZ020000001">
    <property type="protein sequence ID" value="KAI5350194.1"/>
    <property type="molecule type" value="Genomic_DNA"/>
</dbReference>
<organism evidence="2 3">
    <name type="scientific">Prunus dulcis</name>
    <name type="common">Almond</name>
    <name type="synonym">Amygdalus dulcis</name>
    <dbReference type="NCBI Taxonomy" id="3755"/>
    <lineage>
        <taxon>Eukaryota</taxon>
        <taxon>Viridiplantae</taxon>
        <taxon>Streptophyta</taxon>
        <taxon>Embryophyta</taxon>
        <taxon>Tracheophyta</taxon>
        <taxon>Spermatophyta</taxon>
        <taxon>Magnoliopsida</taxon>
        <taxon>eudicotyledons</taxon>
        <taxon>Gunneridae</taxon>
        <taxon>Pentapetalae</taxon>
        <taxon>rosids</taxon>
        <taxon>fabids</taxon>
        <taxon>Rosales</taxon>
        <taxon>Rosaceae</taxon>
        <taxon>Amygdaloideae</taxon>
        <taxon>Amygdaleae</taxon>
        <taxon>Prunus</taxon>
    </lineage>
</organism>
<proteinExistence type="predicted"/>
<dbReference type="Proteomes" id="UP001054821">
    <property type="component" value="Chromosome 1"/>
</dbReference>
<accession>A0AAD4WYI2</accession>
<name>A0AAD4WYI2_PRUDU</name>
<dbReference type="AlphaFoldDB" id="A0AAD4WYI2"/>
<gene>
    <name evidence="2" type="ORF">L3X38_003085</name>
</gene>
<protein>
    <submittedName>
        <fullName evidence="2">Uncharacterized protein</fullName>
    </submittedName>
</protein>
<evidence type="ECO:0000256" key="1">
    <source>
        <dbReference type="SAM" id="MobiDB-lite"/>
    </source>
</evidence>
<feature type="region of interest" description="Disordered" evidence="1">
    <location>
        <begin position="1"/>
        <end position="34"/>
    </location>
</feature>